<dbReference type="eggNOG" id="COG5340">
    <property type="taxonomic scope" value="Bacteria"/>
</dbReference>
<dbReference type="PATRIC" id="fig|1188234.3.peg.337"/>
<gene>
    <name evidence="1" type="ORF">MALK_3640</name>
</gene>
<dbReference type="InterPro" id="IPR045738">
    <property type="entry name" value="DUF6088"/>
</dbReference>
<protein>
    <recommendedName>
        <fullName evidence="3">Abortive infection protein AbiGI</fullName>
    </recommendedName>
</protein>
<sequence length="207" mass="24298">MEVIFMVIKKEIENIMKKNIGKIYSINDFYNYDLGSQNTIKCSLYKLAQENKIIRVFDGLYMKPRFSKIFQENVIPSTKEIIDKIAKKFGWEIIPTSEWALNYTGLSTQVPNVYIFASTGPNRIYYYGNNKIIFKHVANYKIYPFSKKMALVIQALIVLEKNNVTKSHLKKLANFTKDIKNELTKNINLLPVWIQENLKKIKDYQYA</sequence>
<dbReference type="Pfam" id="PF19570">
    <property type="entry name" value="DUF6088"/>
    <property type="match status" value="1"/>
</dbReference>
<organism evidence="1 2">
    <name type="scientific">Metamycoplasma alkalescens 14918</name>
    <dbReference type="NCBI Taxonomy" id="1188234"/>
    <lineage>
        <taxon>Bacteria</taxon>
        <taxon>Bacillati</taxon>
        <taxon>Mycoplasmatota</taxon>
        <taxon>Mycoplasmoidales</taxon>
        <taxon>Metamycoplasmataceae</taxon>
        <taxon>Metamycoplasma</taxon>
    </lineage>
</organism>
<name>N9UAQ2_9BACT</name>
<evidence type="ECO:0000313" key="1">
    <source>
        <dbReference type="EMBL" id="ENY54013.1"/>
    </source>
</evidence>
<dbReference type="OrthoDB" id="9798200at2"/>
<dbReference type="Proteomes" id="UP000013137">
    <property type="component" value="Unassembled WGS sequence"/>
</dbReference>
<reference evidence="1 2" key="1">
    <citation type="journal article" date="2013" name="Genome Announc.">
        <title>Draft Genome Sequences of Mycoplasma alkalescens, Mycoplasma arginini, and Mycoplasma bovigenitalium, Three Species with Equivocal Pathogenic Status for Cattle.</title>
        <authorList>
            <person name="Manso-Silvan L."/>
            <person name="Tardy F."/>
            <person name="Baranowski E."/>
            <person name="Barre A."/>
            <person name="Blanchard A."/>
            <person name="Breton M."/>
            <person name="Couture C."/>
            <person name="Citti C."/>
            <person name="Dordet-Frisoni E."/>
            <person name="Dupuy V."/>
            <person name="Gaurivaud P."/>
            <person name="Jacob D."/>
            <person name="Lemaitre C."/>
            <person name="Nikolski M."/>
            <person name="Nouvel L.X."/>
            <person name="Poumarat F."/>
            <person name="Thebault P."/>
            <person name="Theil S."/>
            <person name="Thiaucourt F."/>
            <person name="Sirand-Pugnet P."/>
        </authorList>
    </citation>
    <scope>NUCLEOTIDE SEQUENCE [LARGE SCALE GENOMIC DNA]</scope>
    <source>
        <strain evidence="1 2">14918</strain>
    </source>
</reference>
<accession>N9UAQ2</accession>
<keyword evidence="2" id="KW-1185">Reference proteome</keyword>
<comment type="caution">
    <text evidence="1">The sequence shown here is derived from an EMBL/GenBank/DDBJ whole genome shotgun (WGS) entry which is preliminary data.</text>
</comment>
<evidence type="ECO:0000313" key="2">
    <source>
        <dbReference type="Proteomes" id="UP000013137"/>
    </source>
</evidence>
<dbReference type="EMBL" id="AMWK01000006">
    <property type="protein sequence ID" value="ENY54013.1"/>
    <property type="molecule type" value="Genomic_DNA"/>
</dbReference>
<proteinExistence type="predicted"/>
<evidence type="ECO:0008006" key="3">
    <source>
        <dbReference type="Google" id="ProtNLM"/>
    </source>
</evidence>
<dbReference type="AlphaFoldDB" id="N9UAQ2"/>